<evidence type="ECO:0000256" key="10">
    <source>
        <dbReference type="SAM" id="Phobius"/>
    </source>
</evidence>
<name>A0A286XHQ6_CAVPO</name>
<feature type="transmembrane region" description="Helical" evidence="10">
    <location>
        <begin position="32"/>
        <end position="58"/>
    </location>
</feature>
<evidence type="ECO:0000256" key="2">
    <source>
        <dbReference type="ARBA" id="ARBA00022606"/>
    </source>
</evidence>
<keyword evidence="3 10" id="KW-0812">Transmembrane</keyword>
<keyword evidence="2" id="KW-0716">Sensory transduction</keyword>
<dbReference type="Gene3D" id="1.20.1070.10">
    <property type="entry name" value="Rhodopsin 7-helix transmembrane proteins"/>
    <property type="match status" value="1"/>
</dbReference>
<keyword evidence="5 10" id="KW-1133">Transmembrane helix</keyword>
<keyword evidence="4" id="KW-0552">Olfaction</keyword>
<reference evidence="11" key="2">
    <citation type="submission" date="2025-08" db="UniProtKB">
        <authorList>
            <consortium name="Ensembl"/>
        </authorList>
    </citation>
    <scope>IDENTIFICATION</scope>
    <source>
        <strain evidence="11">2N</strain>
    </source>
</reference>
<evidence type="ECO:0000256" key="4">
    <source>
        <dbReference type="ARBA" id="ARBA00022725"/>
    </source>
</evidence>
<evidence type="ECO:0000256" key="1">
    <source>
        <dbReference type="ARBA" id="ARBA00004141"/>
    </source>
</evidence>
<dbReference type="STRING" id="10141.ENSCPOP00000025000"/>
<keyword evidence="12" id="KW-1185">Reference proteome</keyword>
<evidence type="ECO:0000313" key="12">
    <source>
        <dbReference type="Proteomes" id="UP000005447"/>
    </source>
</evidence>
<dbReference type="Pfam" id="PF13853">
    <property type="entry name" value="7tm_4"/>
    <property type="match status" value="1"/>
</dbReference>
<evidence type="ECO:0000256" key="9">
    <source>
        <dbReference type="ARBA" id="ARBA00023224"/>
    </source>
</evidence>
<sequence>IIHALMLILGNDSSHPASFIQLRMPGLKNFKLWMAFMFCVMYIVAVPMYLFLTMLAFMDLVLSSSTQPKMLAILWSHAYDTEYHACLIQVSSRAFASMESGVILTTSVVIKLGTVVMVRGLLWINPFCFMISRMQFCPNRVIPQSYMAVLKLLCADTRVNSAYGLFVAFSVVGFDILAISVSYVMILRAAFDSCASHISLFTFLTHCFGHHVTREIYIMVANLYLLVPPMLNPIIYGVRTKQIRDRVIR</sequence>
<dbReference type="AlphaFoldDB" id="A0A286XHQ6"/>
<evidence type="ECO:0000256" key="7">
    <source>
        <dbReference type="ARBA" id="ARBA00023136"/>
    </source>
</evidence>
<dbReference type="Proteomes" id="UP000005447">
    <property type="component" value="Unassembled WGS sequence"/>
</dbReference>
<keyword evidence="6" id="KW-0297">G-protein coupled receptor</keyword>
<organism evidence="11 12">
    <name type="scientific">Cavia porcellus</name>
    <name type="common">Guinea pig</name>
    <dbReference type="NCBI Taxonomy" id="10141"/>
    <lineage>
        <taxon>Eukaryota</taxon>
        <taxon>Metazoa</taxon>
        <taxon>Chordata</taxon>
        <taxon>Craniata</taxon>
        <taxon>Vertebrata</taxon>
        <taxon>Euteleostomi</taxon>
        <taxon>Mammalia</taxon>
        <taxon>Eutheria</taxon>
        <taxon>Euarchontoglires</taxon>
        <taxon>Glires</taxon>
        <taxon>Rodentia</taxon>
        <taxon>Hystricomorpha</taxon>
        <taxon>Caviidae</taxon>
        <taxon>Cavia</taxon>
    </lineage>
</organism>
<dbReference type="GeneTree" id="ENSGT01150000286912"/>
<reference evidence="11" key="3">
    <citation type="submission" date="2025-09" db="UniProtKB">
        <authorList>
            <consortium name="Ensembl"/>
        </authorList>
    </citation>
    <scope>IDENTIFICATION</scope>
    <source>
        <strain evidence="11">2N</strain>
    </source>
</reference>
<dbReference type="GO" id="GO:0005886">
    <property type="term" value="C:plasma membrane"/>
    <property type="evidence" value="ECO:0007669"/>
    <property type="project" value="TreeGrafter"/>
</dbReference>
<dbReference type="InParanoid" id="A0A286XHQ6"/>
<evidence type="ECO:0008006" key="13">
    <source>
        <dbReference type="Google" id="ProtNLM"/>
    </source>
</evidence>
<evidence type="ECO:0000256" key="6">
    <source>
        <dbReference type="ARBA" id="ARBA00023040"/>
    </source>
</evidence>
<feature type="transmembrane region" description="Helical" evidence="10">
    <location>
        <begin position="216"/>
        <end position="238"/>
    </location>
</feature>
<keyword evidence="8" id="KW-0675">Receptor</keyword>
<dbReference type="GO" id="GO:0004984">
    <property type="term" value="F:olfactory receptor activity"/>
    <property type="evidence" value="ECO:0007669"/>
    <property type="project" value="InterPro"/>
</dbReference>
<keyword evidence="7 10" id="KW-0472">Membrane</keyword>
<reference evidence="12" key="1">
    <citation type="journal article" date="2011" name="Nature">
        <title>A high-resolution map of human evolutionary constraint using 29 mammals.</title>
        <authorList>
            <person name="Lindblad-Toh K."/>
            <person name="Garber M."/>
            <person name="Zuk O."/>
            <person name="Lin M.F."/>
            <person name="Parker B.J."/>
            <person name="Washietl S."/>
            <person name="Kheradpour P."/>
            <person name="Ernst J."/>
            <person name="Jordan G."/>
            <person name="Mauceli E."/>
            <person name="Ward L.D."/>
            <person name="Lowe C.B."/>
            <person name="Holloway A.K."/>
            <person name="Clamp M."/>
            <person name="Gnerre S."/>
            <person name="Alfoldi J."/>
            <person name="Beal K."/>
            <person name="Chang J."/>
            <person name="Clawson H."/>
            <person name="Cuff J."/>
            <person name="Di Palma F."/>
            <person name="Fitzgerald S."/>
            <person name="Flicek P."/>
            <person name="Guttman M."/>
            <person name="Hubisz M.J."/>
            <person name="Jaffe D.B."/>
            <person name="Jungreis I."/>
            <person name="Kent W.J."/>
            <person name="Kostka D."/>
            <person name="Lara M."/>
            <person name="Martins A.L."/>
            <person name="Massingham T."/>
            <person name="Moltke I."/>
            <person name="Raney B.J."/>
            <person name="Rasmussen M.D."/>
            <person name="Robinson J."/>
            <person name="Stark A."/>
            <person name="Vilella A.J."/>
            <person name="Wen J."/>
            <person name="Xie X."/>
            <person name="Zody M.C."/>
            <person name="Baldwin J."/>
            <person name="Bloom T."/>
            <person name="Chin C.W."/>
            <person name="Heiman D."/>
            <person name="Nicol R."/>
            <person name="Nusbaum C."/>
            <person name="Young S."/>
            <person name="Wilkinson J."/>
            <person name="Worley K.C."/>
            <person name="Kovar C.L."/>
            <person name="Muzny D.M."/>
            <person name="Gibbs R.A."/>
            <person name="Cree A."/>
            <person name="Dihn H.H."/>
            <person name="Fowler G."/>
            <person name="Jhangiani S."/>
            <person name="Joshi V."/>
            <person name="Lee S."/>
            <person name="Lewis L.R."/>
            <person name="Nazareth L.V."/>
            <person name="Okwuonu G."/>
            <person name="Santibanez J."/>
            <person name="Warren W.C."/>
            <person name="Mardis E.R."/>
            <person name="Weinstock G.M."/>
            <person name="Wilson R.K."/>
            <person name="Delehaunty K."/>
            <person name="Dooling D."/>
            <person name="Fronik C."/>
            <person name="Fulton L."/>
            <person name="Fulton B."/>
            <person name="Graves T."/>
            <person name="Minx P."/>
            <person name="Sodergren E."/>
            <person name="Birney E."/>
            <person name="Margulies E.H."/>
            <person name="Herrero J."/>
            <person name="Green E.D."/>
            <person name="Haussler D."/>
            <person name="Siepel A."/>
            <person name="Goldman N."/>
            <person name="Pollard K.S."/>
            <person name="Pedersen J.S."/>
            <person name="Lander E.S."/>
            <person name="Kellis M."/>
        </authorList>
    </citation>
    <scope>NUCLEOTIDE SEQUENCE [LARGE SCALE GENOMIC DNA]</scope>
    <source>
        <strain evidence="12">2N</strain>
    </source>
</reference>
<proteinExistence type="predicted"/>
<dbReference type="VEuPathDB" id="HostDB:ENSCPOG00000039502"/>
<evidence type="ECO:0000256" key="3">
    <source>
        <dbReference type="ARBA" id="ARBA00022692"/>
    </source>
</evidence>
<protein>
    <recommendedName>
        <fullName evidence="13">G-protein coupled receptors family 1 profile domain-containing protein</fullName>
    </recommendedName>
</protein>
<evidence type="ECO:0000313" key="11">
    <source>
        <dbReference type="Ensembl" id="ENSCPOP00000025000.1"/>
    </source>
</evidence>
<feature type="transmembrane region" description="Helical" evidence="10">
    <location>
        <begin position="162"/>
        <end position="186"/>
    </location>
</feature>
<dbReference type="EMBL" id="AAKN02051260">
    <property type="status" value="NOT_ANNOTATED_CDS"/>
    <property type="molecule type" value="Genomic_DNA"/>
</dbReference>
<dbReference type="InterPro" id="IPR050402">
    <property type="entry name" value="OR51/52/56-like"/>
</dbReference>
<evidence type="ECO:0000256" key="5">
    <source>
        <dbReference type="ARBA" id="ARBA00022989"/>
    </source>
</evidence>
<dbReference type="GO" id="GO:0004930">
    <property type="term" value="F:G protein-coupled receptor activity"/>
    <property type="evidence" value="ECO:0007669"/>
    <property type="project" value="UniProtKB-KW"/>
</dbReference>
<feature type="transmembrane region" description="Helical" evidence="10">
    <location>
        <begin position="102"/>
        <end position="124"/>
    </location>
</feature>
<dbReference type="PANTHER" id="PTHR26450:SF156">
    <property type="entry name" value="OLFACTORY RECEPTOR 52R1"/>
    <property type="match status" value="1"/>
</dbReference>
<dbReference type="PANTHER" id="PTHR26450">
    <property type="entry name" value="OLFACTORY RECEPTOR 56B1-RELATED"/>
    <property type="match status" value="1"/>
</dbReference>
<evidence type="ECO:0000256" key="8">
    <source>
        <dbReference type="ARBA" id="ARBA00023170"/>
    </source>
</evidence>
<dbReference type="SUPFAM" id="SSF81321">
    <property type="entry name" value="Family A G protein-coupled receptor-like"/>
    <property type="match status" value="1"/>
</dbReference>
<keyword evidence="9" id="KW-0807">Transducer</keyword>
<comment type="subcellular location">
    <subcellularLocation>
        <location evidence="1">Membrane</location>
        <topology evidence="1">Multi-pass membrane protein</topology>
    </subcellularLocation>
</comment>
<accession>A0A286XHQ6</accession>
<dbReference type="Ensembl" id="ENSCPOT00000037243.1">
    <property type="protein sequence ID" value="ENSCPOP00000025000.1"/>
    <property type="gene ID" value="ENSCPOG00000039502.1"/>
</dbReference>
<dbReference type="InterPro" id="IPR000725">
    <property type="entry name" value="Olfact_rcpt"/>
</dbReference>